<evidence type="ECO:0000313" key="3">
    <source>
        <dbReference type="Proteomes" id="UP001597368"/>
    </source>
</evidence>
<protein>
    <submittedName>
        <fullName evidence="2">Uncharacterized protein</fullName>
    </submittedName>
</protein>
<proteinExistence type="predicted"/>
<sequence>MTKLKNLLAVGTVAAFALIAPVAVAAQSAGADTVARSTASTSALVVQLDGGGSANGAANGSSRR</sequence>
<keyword evidence="3" id="KW-1185">Reference proteome</keyword>
<reference evidence="3" key="1">
    <citation type="journal article" date="2019" name="Int. J. Syst. Evol. Microbiol.">
        <title>The Global Catalogue of Microorganisms (GCM) 10K type strain sequencing project: providing services to taxonomists for standard genome sequencing and annotation.</title>
        <authorList>
            <consortium name="The Broad Institute Genomics Platform"/>
            <consortium name="The Broad Institute Genome Sequencing Center for Infectious Disease"/>
            <person name="Wu L."/>
            <person name="Ma J."/>
        </authorList>
    </citation>
    <scope>NUCLEOTIDE SEQUENCE [LARGE SCALE GENOMIC DNA]</scope>
    <source>
        <strain evidence="3">ICMP 6774ER</strain>
    </source>
</reference>
<evidence type="ECO:0000313" key="2">
    <source>
        <dbReference type="EMBL" id="MFD1938268.1"/>
    </source>
</evidence>
<keyword evidence="1" id="KW-0732">Signal</keyword>
<dbReference type="Proteomes" id="UP001597368">
    <property type="component" value="Unassembled WGS sequence"/>
</dbReference>
<dbReference type="RefSeq" id="WP_379580160.1">
    <property type="nucleotide sequence ID" value="NZ_JBHUFV010000061.1"/>
</dbReference>
<name>A0ABW4T8E1_9ACTN</name>
<accession>A0ABW4T8E1</accession>
<organism evidence="2 3">
    <name type="scientific">Nonomuraea mangrovi</name>
    <dbReference type="NCBI Taxonomy" id="2316207"/>
    <lineage>
        <taxon>Bacteria</taxon>
        <taxon>Bacillati</taxon>
        <taxon>Actinomycetota</taxon>
        <taxon>Actinomycetes</taxon>
        <taxon>Streptosporangiales</taxon>
        <taxon>Streptosporangiaceae</taxon>
        <taxon>Nonomuraea</taxon>
    </lineage>
</organism>
<feature type="chain" id="PRO_5045340001" evidence="1">
    <location>
        <begin position="26"/>
        <end position="64"/>
    </location>
</feature>
<gene>
    <name evidence="2" type="ORF">ACFSKW_43005</name>
</gene>
<evidence type="ECO:0000256" key="1">
    <source>
        <dbReference type="SAM" id="SignalP"/>
    </source>
</evidence>
<dbReference type="EMBL" id="JBHUFV010000061">
    <property type="protein sequence ID" value="MFD1938268.1"/>
    <property type="molecule type" value="Genomic_DNA"/>
</dbReference>
<feature type="signal peptide" evidence="1">
    <location>
        <begin position="1"/>
        <end position="25"/>
    </location>
</feature>
<comment type="caution">
    <text evidence="2">The sequence shown here is derived from an EMBL/GenBank/DDBJ whole genome shotgun (WGS) entry which is preliminary data.</text>
</comment>